<evidence type="ECO:0000313" key="2">
    <source>
        <dbReference type="Proteomes" id="UP001642483"/>
    </source>
</evidence>
<organism evidence="1 2">
    <name type="scientific">Clavelina lepadiformis</name>
    <name type="common">Light-bulb sea squirt</name>
    <name type="synonym">Ascidia lepadiformis</name>
    <dbReference type="NCBI Taxonomy" id="159417"/>
    <lineage>
        <taxon>Eukaryota</taxon>
        <taxon>Metazoa</taxon>
        <taxon>Chordata</taxon>
        <taxon>Tunicata</taxon>
        <taxon>Ascidiacea</taxon>
        <taxon>Aplousobranchia</taxon>
        <taxon>Clavelinidae</taxon>
        <taxon>Clavelina</taxon>
    </lineage>
</organism>
<keyword evidence="2" id="KW-1185">Reference proteome</keyword>
<gene>
    <name evidence="1" type="ORF">CVLEPA_LOCUS31432</name>
</gene>
<evidence type="ECO:0000313" key="1">
    <source>
        <dbReference type="EMBL" id="CAK8697955.1"/>
    </source>
</evidence>
<dbReference type="Proteomes" id="UP001642483">
    <property type="component" value="Unassembled WGS sequence"/>
</dbReference>
<accession>A0ABP0H1S0</accession>
<protein>
    <submittedName>
        <fullName evidence="1">Uncharacterized protein</fullName>
    </submittedName>
</protein>
<comment type="caution">
    <text evidence="1">The sequence shown here is derived from an EMBL/GenBank/DDBJ whole genome shotgun (WGS) entry which is preliminary data.</text>
</comment>
<name>A0ABP0H1S0_CLALP</name>
<sequence>MSTGFEIWQYGIDKTQSNLKLSLYLWKKRCIIDTLLEMSLVRFLFSLLHHVFHKARTTVCASRCHELPMNNSFSALTSLLSDNSILLLILTKLGFGIKCGPIKIPLTLKVSCKSVSGSVKEAWLDKKL</sequence>
<proteinExistence type="predicted"/>
<reference evidence="1 2" key="1">
    <citation type="submission" date="2024-02" db="EMBL/GenBank/DDBJ databases">
        <authorList>
            <person name="Daric V."/>
            <person name="Darras S."/>
        </authorList>
    </citation>
    <scope>NUCLEOTIDE SEQUENCE [LARGE SCALE GENOMIC DNA]</scope>
</reference>
<dbReference type="EMBL" id="CAWYQH010000174">
    <property type="protein sequence ID" value="CAK8697955.1"/>
    <property type="molecule type" value="Genomic_DNA"/>
</dbReference>